<dbReference type="AlphaFoldDB" id="A0A430FI13"/>
<name>A0A430FI13_9BIFI</name>
<dbReference type="Pfam" id="PF00005">
    <property type="entry name" value="ABC_tran"/>
    <property type="match status" value="1"/>
</dbReference>
<dbReference type="InterPro" id="IPR017871">
    <property type="entry name" value="ABC_transporter-like_CS"/>
</dbReference>
<dbReference type="InterPro" id="IPR015854">
    <property type="entry name" value="ABC_transpr_LolD-like"/>
</dbReference>
<reference evidence="6 7" key="1">
    <citation type="submission" date="2018-09" db="EMBL/GenBank/DDBJ databases">
        <title>Characterization of the phylogenetic diversity of five novel species belonging to the genus Bifidobacterium.</title>
        <authorList>
            <person name="Lugli G.A."/>
            <person name="Duranti S."/>
            <person name="Milani C."/>
        </authorList>
    </citation>
    <scope>NUCLEOTIDE SEQUENCE [LARGE SCALE GENOMIC DNA]</scope>
    <source>
        <strain evidence="6 7">2028B</strain>
    </source>
</reference>
<dbReference type="InterPro" id="IPR017911">
    <property type="entry name" value="MacB-like_ATP-bd"/>
</dbReference>
<evidence type="ECO:0000313" key="7">
    <source>
        <dbReference type="Proteomes" id="UP000288607"/>
    </source>
</evidence>
<evidence type="ECO:0000256" key="3">
    <source>
        <dbReference type="ARBA" id="ARBA00022840"/>
    </source>
</evidence>
<protein>
    <submittedName>
        <fullName evidence="6">ABC transporter ATP-binding protein</fullName>
    </submittedName>
</protein>
<keyword evidence="2" id="KW-0547">Nucleotide-binding</keyword>
<gene>
    <name evidence="6" type="ORF">D2E23_0227</name>
</gene>
<accession>A0A430FI13</accession>
<feature type="region of interest" description="Disordered" evidence="4">
    <location>
        <begin position="115"/>
        <end position="169"/>
    </location>
</feature>
<comment type="caution">
    <text evidence="6">The sequence shown here is derived from an EMBL/GenBank/DDBJ whole genome shotgun (WGS) entry which is preliminary data.</text>
</comment>
<evidence type="ECO:0000256" key="1">
    <source>
        <dbReference type="ARBA" id="ARBA00022448"/>
    </source>
</evidence>
<dbReference type="GO" id="GO:0022857">
    <property type="term" value="F:transmembrane transporter activity"/>
    <property type="evidence" value="ECO:0007669"/>
    <property type="project" value="TreeGrafter"/>
</dbReference>
<dbReference type="SMART" id="SM00382">
    <property type="entry name" value="AAA"/>
    <property type="match status" value="1"/>
</dbReference>
<sequence length="280" mass="30080">MLLEIKDLTREFTRRGVPFAAVDHVNLSMEGGELVAIVGRSGNGKSTLLNMVSGLLRPTSGTVTIDGQTVADLDDKALSRLRNRTIGFVTQSQTLLPNLTALDNVILPALFFPDESDCSPDESDSQTDGNPIDPKGGNDDVESSEPVPADDPDMPDVITPVHVPEPTAAKPDALSTRAHALLAELQVDDLADSYPKELSGGEMRRVSIARALMNRPKLLIADEPTGDLDAESTLIVMRLLRDLADRGTAVLMVTHDADALPYADRVLTLDAGRLADRPQQ</sequence>
<evidence type="ECO:0000256" key="2">
    <source>
        <dbReference type="ARBA" id="ARBA00022741"/>
    </source>
</evidence>
<feature type="compositionally biased region" description="Acidic residues" evidence="4">
    <location>
        <begin position="139"/>
        <end position="154"/>
    </location>
</feature>
<proteinExistence type="predicted"/>
<dbReference type="Gene3D" id="3.40.50.300">
    <property type="entry name" value="P-loop containing nucleotide triphosphate hydrolases"/>
    <property type="match status" value="1"/>
</dbReference>
<evidence type="ECO:0000313" key="6">
    <source>
        <dbReference type="EMBL" id="RSX52499.1"/>
    </source>
</evidence>
<feature type="domain" description="ABC transporter" evidence="5">
    <location>
        <begin position="3"/>
        <end position="280"/>
    </location>
</feature>
<dbReference type="PROSITE" id="PS50893">
    <property type="entry name" value="ABC_TRANSPORTER_2"/>
    <property type="match status" value="1"/>
</dbReference>
<feature type="compositionally biased region" description="Acidic residues" evidence="4">
    <location>
        <begin position="115"/>
        <end position="125"/>
    </location>
</feature>
<dbReference type="InterPro" id="IPR003593">
    <property type="entry name" value="AAA+_ATPase"/>
</dbReference>
<dbReference type="PANTHER" id="PTHR24220">
    <property type="entry name" value="IMPORT ATP-BINDING PROTEIN"/>
    <property type="match status" value="1"/>
</dbReference>
<keyword evidence="7" id="KW-1185">Reference proteome</keyword>
<evidence type="ECO:0000256" key="4">
    <source>
        <dbReference type="SAM" id="MobiDB-lite"/>
    </source>
</evidence>
<organism evidence="6 7">
    <name type="scientific">Bifidobacterium callimiconis</name>
    <dbReference type="NCBI Taxonomy" id="2306973"/>
    <lineage>
        <taxon>Bacteria</taxon>
        <taxon>Bacillati</taxon>
        <taxon>Actinomycetota</taxon>
        <taxon>Actinomycetes</taxon>
        <taxon>Bifidobacteriales</taxon>
        <taxon>Bifidobacteriaceae</taxon>
        <taxon>Bifidobacterium</taxon>
    </lineage>
</organism>
<evidence type="ECO:0000259" key="5">
    <source>
        <dbReference type="PROSITE" id="PS50893"/>
    </source>
</evidence>
<keyword evidence="1" id="KW-0813">Transport</keyword>
<dbReference type="GO" id="GO:0005886">
    <property type="term" value="C:plasma membrane"/>
    <property type="evidence" value="ECO:0007669"/>
    <property type="project" value="TreeGrafter"/>
</dbReference>
<keyword evidence="3 6" id="KW-0067">ATP-binding</keyword>
<dbReference type="CDD" id="cd03255">
    <property type="entry name" value="ABC_MJ0796_LolCDE_FtsE"/>
    <property type="match status" value="1"/>
</dbReference>
<dbReference type="PANTHER" id="PTHR24220:SF662">
    <property type="entry name" value="ABC TRANSPORTER ATP-BINDING PROTEIN"/>
    <property type="match status" value="1"/>
</dbReference>
<dbReference type="GO" id="GO:0016887">
    <property type="term" value="F:ATP hydrolysis activity"/>
    <property type="evidence" value="ECO:0007669"/>
    <property type="project" value="InterPro"/>
</dbReference>
<dbReference type="GO" id="GO:0005524">
    <property type="term" value="F:ATP binding"/>
    <property type="evidence" value="ECO:0007669"/>
    <property type="project" value="UniProtKB-KW"/>
</dbReference>
<dbReference type="InterPro" id="IPR003439">
    <property type="entry name" value="ABC_transporter-like_ATP-bd"/>
</dbReference>
<dbReference type="SUPFAM" id="SSF52540">
    <property type="entry name" value="P-loop containing nucleoside triphosphate hydrolases"/>
    <property type="match status" value="1"/>
</dbReference>
<dbReference type="InterPro" id="IPR027417">
    <property type="entry name" value="P-loop_NTPase"/>
</dbReference>
<dbReference type="PROSITE" id="PS00211">
    <property type="entry name" value="ABC_TRANSPORTER_1"/>
    <property type="match status" value="1"/>
</dbReference>
<dbReference type="RefSeq" id="WP_126029172.1">
    <property type="nucleotide sequence ID" value="NZ_QXGJ01000001.1"/>
</dbReference>
<dbReference type="EMBL" id="QXGJ01000001">
    <property type="protein sequence ID" value="RSX52499.1"/>
    <property type="molecule type" value="Genomic_DNA"/>
</dbReference>
<dbReference type="OrthoDB" id="9802264at2"/>
<dbReference type="Proteomes" id="UP000288607">
    <property type="component" value="Unassembled WGS sequence"/>
</dbReference>